<sequence>MDDRTAVTADMLELLLLNQHALRAGLEELSLWIKQRGSSNVHDNVLGALTTLDTNAQAIAAGIESLRSV</sequence>
<keyword evidence="2" id="KW-1185">Reference proteome</keyword>
<accession>A0A140FW14</accession>
<reference evidence="1 2" key="1">
    <citation type="journal article" date="2002" name="Environ. Microbiol.">
        <title>Complete genome sequence and comparative analysis of the metabolically versatile Pseudomonas putida KT2440.</title>
        <authorList>
            <person name="Nelson K.E."/>
            <person name="Weinel C."/>
            <person name="Paulsen I.T."/>
            <person name="Dodson R.J."/>
            <person name="Hilbert H."/>
            <person name="Martins dos Santos V.A."/>
            <person name="Fouts D.E."/>
            <person name="Gill S.R."/>
            <person name="Pop M."/>
            <person name="Holmes M."/>
            <person name="Brinkac L."/>
            <person name="Beanan M."/>
            <person name="DeBoy R.T."/>
            <person name="Daugherty S."/>
            <person name="Kolonay J."/>
            <person name="Madupu R."/>
            <person name="Nelson W."/>
            <person name="White O."/>
            <person name="Peterson J."/>
            <person name="Khouri H."/>
            <person name="Hance I."/>
            <person name="Chris Lee P."/>
            <person name="Holtzapple E."/>
            <person name="Scanlan D."/>
            <person name="Tran K."/>
            <person name="Moazzez A."/>
            <person name="Utterback T."/>
            <person name="Rizzo M."/>
            <person name="Lee K."/>
            <person name="Kosack D."/>
            <person name="Moestl D."/>
            <person name="Wedler H."/>
            <person name="Lauber J."/>
            <person name="Stjepandic D."/>
            <person name="Hoheisel J."/>
            <person name="Straetz M."/>
            <person name="Heim S."/>
            <person name="Kiewitz C."/>
            <person name="Eisen J.A."/>
            <person name="Timmis K.N."/>
            <person name="Dusterhoft A."/>
            <person name="Tummler B."/>
            <person name="Fraser C.M."/>
        </authorList>
    </citation>
    <scope>NUCLEOTIDE SEQUENCE [LARGE SCALE GENOMIC DNA]</scope>
    <source>
        <strain evidence="2">ATCC 47054 / DSM 6125 / CFBP 8728 / NCIMB 11950 / KT2440</strain>
    </source>
</reference>
<dbReference type="BioCyc" id="PPUT160488:G1G01-1193-MONOMER"/>
<protein>
    <submittedName>
        <fullName evidence="1">Uncharacterized protein</fullName>
    </submittedName>
</protein>
<reference evidence="1 2" key="2">
    <citation type="journal article" date="2016" name="Environ. Microbiol.">
        <title>The revisited genome of Pseudomonas putida KT2440 enlightens its value as a robust metabolic chassis.</title>
        <authorList>
            <person name="Belda E."/>
            <person name="van Heck R.G."/>
            <person name="Lopez-Sanchez M.J."/>
            <person name="Cruveiller S."/>
            <person name="Barbe V."/>
            <person name="Fraser C."/>
            <person name="Klenk H.P."/>
            <person name="Petersen J."/>
            <person name="Morgat A."/>
            <person name="Nikel P.I."/>
            <person name="Vallenet D."/>
            <person name="Rouy Z."/>
            <person name="Sekowska A."/>
            <person name="Martins Dos Santos V.A."/>
            <person name="de Lorenzo V."/>
            <person name="Danchin A."/>
            <person name="Medigue C."/>
        </authorList>
    </citation>
    <scope>NUCLEOTIDE SEQUENCE [LARGE SCALE GENOMIC DNA]</scope>
    <source>
        <strain evidence="2">ATCC 47054 / DSM 6125 / CFBP 8728 / NCIMB 11950 / KT2440</strain>
    </source>
</reference>
<dbReference type="OrthoDB" id="6898400at2"/>
<name>A0A140FW14_PSEPK</name>
<gene>
    <name evidence="1" type="ordered locus">PP_5465</name>
</gene>
<proteinExistence type="predicted"/>
<dbReference type="KEGG" id="ppu:PP_5465"/>
<organism evidence="1 2">
    <name type="scientific">Pseudomonas putida (strain ATCC 47054 / DSM 6125 / CFBP 8728 / NCIMB 11950 / KT2440)</name>
    <dbReference type="NCBI Taxonomy" id="160488"/>
    <lineage>
        <taxon>Bacteria</taxon>
        <taxon>Pseudomonadati</taxon>
        <taxon>Pseudomonadota</taxon>
        <taxon>Gammaproteobacteria</taxon>
        <taxon>Pseudomonadales</taxon>
        <taxon>Pseudomonadaceae</taxon>
        <taxon>Pseudomonas</taxon>
    </lineage>
</organism>
<evidence type="ECO:0000313" key="1">
    <source>
        <dbReference type="EMBL" id="AMM02797.1"/>
    </source>
</evidence>
<dbReference type="AlphaFoldDB" id="A0A140FW14"/>
<evidence type="ECO:0000313" key="2">
    <source>
        <dbReference type="Proteomes" id="UP000000556"/>
    </source>
</evidence>
<dbReference type="EMBL" id="AE015451">
    <property type="protein sequence ID" value="AMM02797.1"/>
    <property type="molecule type" value="Genomic_DNA"/>
</dbReference>
<dbReference type="Proteomes" id="UP000000556">
    <property type="component" value="Chromosome"/>
</dbReference>